<protein>
    <submittedName>
        <fullName evidence="1">Uncharacterized protein</fullName>
    </submittedName>
</protein>
<name>I0L7I7_9ACTN</name>
<reference evidence="1 2" key="1">
    <citation type="journal article" date="2012" name="J. Bacteriol.">
        <title>Genome Sequence of Micromonospora lupini Lupac 08, Isolated from Root Nodules of Lupinus angustifolius.</title>
        <authorList>
            <person name="Alonso-Vega P."/>
            <person name="Normand P."/>
            <person name="Bacigalupe R."/>
            <person name="Pujic P."/>
            <person name="Lajus A."/>
            <person name="Vallenet D."/>
            <person name="Carro L."/>
            <person name="Coll P."/>
            <person name="Trujillo M.E."/>
        </authorList>
    </citation>
    <scope>NUCLEOTIDE SEQUENCE [LARGE SCALE GENOMIC DNA]</scope>
    <source>
        <strain evidence="1 2">Lupac 08</strain>
    </source>
</reference>
<gene>
    <name evidence="1" type="ORF">MILUP08_44662</name>
</gene>
<dbReference type="Proteomes" id="UP000003448">
    <property type="component" value="Unassembled WGS sequence"/>
</dbReference>
<evidence type="ECO:0000313" key="1">
    <source>
        <dbReference type="EMBL" id="CCH19784.1"/>
    </source>
</evidence>
<dbReference type="AlphaFoldDB" id="I0L7I7"/>
<evidence type="ECO:0000313" key="2">
    <source>
        <dbReference type="Proteomes" id="UP000003448"/>
    </source>
</evidence>
<sequence length="74" mass="8344">MPRTLRRHHSHRVDTFGFADSATAGDALVAAPLVESASQHRDRLLVRHGEMRDVIDVGQAAVPTRRQMRRPSIY</sequence>
<proteinExistence type="predicted"/>
<keyword evidence="2" id="KW-1185">Reference proteome</keyword>
<accession>I0L7I7</accession>
<organism evidence="1 2">
    <name type="scientific">Micromonospora lupini str. Lupac 08</name>
    <dbReference type="NCBI Taxonomy" id="1150864"/>
    <lineage>
        <taxon>Bacteria</taxon>
        <taxon>Bacillati</taxon>
        <taxon>Actinomycetota</taxon>
        <taxon>Actinomycetes</taxon>
        <taxon>Micromonosporales</taxon>
        <taxon>Micromonosporaceae</taxon>
        <taxon>Micromonospora</taxon>
    </lineage>
</organism>
<dbReference type="EMBL" id="CAIE01000036">
    <property type="protein sequence ID" value="CCH19784.1"/>
    <property type="molecule type" value="Genomic_DNA"/>
</dbReference>